<gene>
    <name evidence="8" type="ORF">MEPE_00347</name>
</gene>
<accession>A0AAJ4XGG3</accession>
<sequence length="1150" mass="123493">MSNYNVTPPQLRPVRSRPPSDSPASAAPLNRATSSAARPYHDTIVSELCTLDTFQANFNTNEFVAQLTSKLVQRSKADPGPFNPRPFIRTFESTLEQLVHIRSQVNAQTQQLSSSVHVAESAYTKKLDELGKNFTAVGNSFNSLEDRISEVGRTAIRIGEQLEMINKQRNRASEAHDLIEFYYMFARGDTSKLESLRKEGGREGRIKTAVIARRLAAISREVDVVGSEQTRDAIDRYCERFERDMLKLFDKFYRRSDPKMMSHIAKVLQGFNGGASCVQIYVNQHDFFISKDRVGEANRIELSEIWVHMADPDRPPPQSEPSLSALFNEIRQTVEIEAQIISAVFPNPLVVMQTFLQRVFAQSVQGFVEVIMDKAMQINAPAFVGAGGTIDAKTAALELNPSVSSSQPTPSHLAFLRALHMARSNALSLVNDLKLYDYRGAGIVGPSSSANGGGNVGSSGDGVLSDSLTLLGSDAVAAAGQLAGASASPLAVMLDQSVEELFVPYMEGIRYIDRESRSLSDLYAGLLFKFITFHRTTAIAKRDKAAGNTIFNRMRNQISATSDASSSTSSLGGSSTATNASTAASSAISTSKTSFFKLSNLADRVRGTHNNASANLSAGTSNAATASAESSVDVAHVAGGAHPEDEIEDTDGDLSLDVAEKMLRWHAESIGRCVDLSSPTEVPKATFALLRVLTSACIKTYVETALDSALTAVAAQDIRAASLPDPSSAMALVRSVELIIALWQHYVNTALLPLASTSVTLRREMMIFYNHNLLRVEGKCDALMQKIADNVVGFLSNRLATQKKNDFTPKNDDLAFARQNTEPCVACSEALEKVEQVARANLSLSSSRMVTSTSGSINARGSPALGHLPGSSRALRGVGSVDSSDGAGGRVSWNDTENLADGDGDGDDDDDQHRRNKLSRNAEAFLTEIGVAFHGLLLDHLRKYTVSAAGGIMLTKDLAMYQDAIGTFGIRVLSDRFEMLRQLGNLFIVQASVLKSYMREGHLAKIDERLLRPYLLRRADYAKEVRDLDDGPRTPTAATTPANNAFGSSNDVFATAAGQGRDLFSHISGLISGGSGGDGGSGGGWTHASPGGMGGNASGGSGSGKTAEEVRMQRLADALAHLERFNVSNPAAGSREYAQAKGDAAGSARK</sequence>
<evidence type="ECO:0000313" key="8">
    <source>
        <dbReference type="EMBL" id="SNX81642.1"/>
    </source>
</evidence>
<reference evidence="8" key="1">
    <citation type="submission" date="2023-10" db="EMBL/GenBank/DDBJ databases">
        <authorList>
            <person name="Guldener U."/>
        </authorList>
    </citation>
    <scope>NUCLEOTIDE SEQUENCE</scope>
    <source>
        <strain evidence="8">Mp4</strain>
    </source>
</reference>
<dbReference type="InterPro" id="IPR009976">
    <property type="entry name" value="Sec10-like"/>
</dbReference>
<dbReference type="AlphaFoldDB" id="A0AAJ4XGG3"/>
<keyword evidence="3" id="KW-0268">Exocytosis</keyword>
<evidence type="ECO:0000256" key="4">
    <source>
        <dbReference type="ARBA" id="ARBA00023054"/>
    </source>
</evidence>
<dbReference type="InterPro" id="IPR048625">
    <property type="entry name" value="Sec10_N"/>
</dbReference>
<comment type="similarity">
    <text evidence="1">Belongs to the SEC10 family.</text>
</comment>
<dbReference type="GO" id="GO:0006887">
    <property type="term" value="P:exocytosis"/>
    <property type="evidence" value="ECO:0007669"/>
    <property type="project" value="UniProtKB-KW"/>
</dbReference>
<keyword evidence="9" id="KW-1185">Reference proteome</keyword>
<keyword evidence="4" id="KW-0175">Coiled coil</keyword>
<evidence type="ECO:0000256" key="3">
    <source>
        <dbReference type="ARBA" id="ARBA00022483"/>
    </source>
</evidence>
<name>A0AAJ4XGG3_9BASI</name>
<feature type="compositionally biased region" description="Low complexity" evidence="5">
    <location>
        <begin position="876"/>
        <end position="885"/>
    </location>
</feature>
<evidence type="ECO:0000256" key="2">
    <source>
        <dbReference type="ARBA" id="ARBA00022448"/>
    </source>
</evidence>
<dbReference type="PANTHER" id="PTHR12100">
    <property type="entry name" value="SEC10"/>
    <property type="match status" value="1"/>
</dbReference>
<dbReference type="GO" id="GO:0006893">
    <property type="term" value="P:Golgi to plasma membrane transport"/>
    <property type="evidence" value="ECO:0007669"/>
    <property type="project" value="TreeGrafter"/>
</dbReference>
<keyword evidence="2" id="KW-0813">Transport</keyword>
<organism evidence="8 9">
    <name type="scientific">Melanopsichium pennsylvanicum</name>
    <dbReference type="NCBI Taxonomy" id="63383"/>
    <lineage>
        <taxon>Eukaryota</taxon>
        <taxon>Fungi</taxon>
        <taxon>Dikarya</taxon>
        <taxon>Basidiomycota</taxon>
        <taxon>Ustilaginomycotina</taxon>
        <taxon>Ustilaginomycetes</taxon>
        <taxon>Ustilaginales</taxon>
        <taxon>Ustilaginaceae</taxon>
        <taxon>Melanopsichium</taxon>
    </lineage>
</organism>
<feature type="compositionally biased region" description="Gly residues" evidence="5">
    <location>
        <begin position="1075"/>
        <end position="1103"/>
    </location>
</feature>
<feature type="domain" description="Exocyst complex component Sec10-like alpha-helical bundle" evidence="6">
    <location>
        <begin position="207"/>
        <end position="1027"/>
    </location>
</feature>
<feature type="region of interest" description="Disordered" evidence="5">
    <location>
        <begin position="852"/>
        <end position="914"/>
    </location>
</feature>
<feature type="domain" description="Exocyst complex component Sec10 N-terminal" evidence="7">
    <location>
        <begin position="84"/>
        <end position="198"/>
    </location>
</feature>
<feature type="region of interest" description="Disordered" evidence="5">
    <location>
        <begin position="1026"/>
        <end position="1045"/>
    </location>
</feature>
<feature type="region of interest" description="Disordered" evidence="5">
    <location>
        <begin position="1075"/>
        <end position="1115"/>
    </location>
</feature>
<dbReference type="InterPro" id="IPR048627">
    <property type="entry name" value="Sec10_HB"/>
</dbReference>
<feature type="compositionally biased region" description="Low complexity" evidence="5">
    <location>
        <begin position="1034"/>
        <end position="1045"/>
    </location>
</feature>
<dbReference type="PANTHER" id="PTHR12100:SF0">
    <property type="entry name" value="EXOCYST COMPLEX COMPONENT 5"/>
    <property type="match status" value="1"/>
</dbReference>
<evidence type="ECO:0000259" key="7">
    <source>
        <dbReference type="Pfam" id="PF20667"/>
    </source>
</evidence>
<comment type="caution">
    <text evidence="8">The sequence shown here is derived from an EMBL/GenBank/DDBJ whole genome shotgun (WGS) entry which is preliminary data.</text>
</comment>
<protein>
    <submittedName>
        <fullName evidence="8">Related to exocyst complex 100 kDa component</fullName>
    </submittedName>
</protein>
<feature type="region of interest" description="Disordered" evidence="5">
    <location>
        <begin position="1"/>
        <end position="35"/>
    </location>
</feature>
<feature type="compositionally biased region" description="Acidic residues" evidence="5">
    <location>
        <begin position="898"/>
        <end position="910"/>
    </location>
</feature>
<evidence type="ECO:0000313" key="9">
    <source>
        <dbReference type="Proteomes" id="UP001294444"/>
    </source>
</evidence>
<dbReference type="EMBL" id="OAPG01000001">
    <property type="protein sequence ID" value="SNX81642.1"/>
    <property type="molecule type" value="Genomic_DNA"/>
</dbReference>
<dbReference type="GO" id="GO:0000145">
    <property type="term" value="C:exocyst"/>
    <property type="evidence" value="ECO:0007669"/>
    <property type="project" value="TreeGrafter"/>
</dbReference>
<evidence type="ECO:0000256" key="5">
    <source>
        <dbReference type="SAM" id="MobiDB-lite"/>
    </source>
</evidence>
<feature type="compositionally biased region" description="Basic and acidic residues" evidence="5">
    <location>
        <begin position="1106"/>
        <end position="1115"/>
    </location>
</feature>
<evidence type="ECO:0000256" key="1">
    <source>
        <dbReference type="ARBA" id="ARBA00006572"/>
    </source>
</evidence>
<feature type="compositionally biased region" description="Low complexity" evidence="5">
    <location>
        <begin position="17"/>
        <end position="28"/>
    </location>
</feature>
<dbReference type="Pfam" id="PF20667">
    <property type="entry name" value="Sec10_N"/>
    <property type="match status" value="1"/>
</dbReference>
<feature type="region of interest" description="Disordered" evidence="5">
    <location>
        <begin position="1127"/>
        <end position="1150"/>
    </location>
</feature>
<proteinExistence type="inferred from homology"/>
<dbReference type="Pfam" id="PF07393">
    <property type="entry name" value="Sec10_HB"/>
    <property type="match status" value="1"/>
</dbReference>
<evidence type="ECO:0000259" key="6">
    <source>
        <dbReference type="Pfam" id="PF07393"/>
    </source>
</evidence>
<dbReference type="Proteomes" id="UP001294444">
    <property type="component" value="Unassembled WGS sequence"/>
</dbReference>